<proteinExistence type="predicted"/>
<dbReference type="AlphaFoldDB" id="A0A3N4JP44"/>
<dbReference type="EMBL" id="ML120383">
    <property type="protein sequence ID" value="RPB00026.1"/>
    <property type="molecule type" value="Genomic_DNA"/>
</dbReference>
<accession>A0A3N4JP44</accession>
<dbReference type="Proteomes" id="UP000276215">
    <property type="component" value="Unassembled WGS sequence"/>
</dbReference>
<evidence type="ECO:0000313" key="1">
    <source>
        <dbReference type="EMBL" id="RPB00026.1"/>
    </source>
</evidence>
<reference evidence="1 2" key="1">
    <citation type="journal article" date="2018" name="Nat. Ecol. Evol.">
        <title>Pezizomycetes genomes reveal the molecular basis of ectomycorrhizal truffle lifestyle.</title>
        <authorList>
            <person name="Murat C."/>
            <person name="Payen T."/>
            <person name="Noel B."/>
            <person name="Kuo A."/>
            <person name="Morin E."/>
            <person name="Chen J."/>
            <person name="Kohler A."/>
            <person name="Krizsan K."/>
            <person name="Balestrini R."/>
            <person name="Da Silva C."/>
            <person name="Montanini B."/>
            <person name="Hainaut M."/>
            <person name="Levati E."/>
            <person name="Barry K.W."/>
            <person name="Belfiori B."/>
            <person name="Cichocki N."/>
            <person name="Clum A."/>
            <person name="Dockter R.B."/>
            <person name="Fauchery L."/>
            <person name="Guy J."/>
            <person name="Iotti M."/>
            <person name="Le Tacon F."/>
            <person name="Lindquist E.A."/>
            <person name="Lipzen A."/>
            <person name="Malagnac F."/>
            <person name="Mello A."/>
            <person name="Molinier V."/>
            <person name="Miyauchi S."/>
            <person name="Poulain J."/>
            <person name="Riccioni C."/>
            <person name="Rubini A."/>
            <person name="Sitrit Y."/>
            <person name="Splivallo R."/>
            <person name="Traeger S."/>
            <person name="Wang M."/>
            <person name="Zifcakova L."/>
            <person name="Wipf D."/>
            <person name="Zambonelli A."/>
            <person name="Paolocci F."/>
            <person name="Nowrousian M."/>
            <person name="Ottonello S."/>
            <person name="Baldrian P."/>
            <person name="Spatafora J.W."/>
            <person name="Henrissat B."/>
            <person name="Nagy L.G."/>
            <person name="Aury J.M."/>
            <person name="Wincker P."/>
            <person name="Grigoriev I.V."/>
            <person name="Bonfante P."/>
            <person name="Martin F.M."/>
        </authorList>
    </citation>
    <scope>NUCLEOTIDE SEQUENCE [LARGE SCALE GENOMIC DNA]</scope>
    <source>
        <strain evidence="1 2">120613-1</strain>
    </source>
</reference>
<organism evidence="1 2">
    <name type="scientific">Choiromyces venosus 120613-1</name>
    <dbReference type="NCBI Taxonomy" id="1336337"/>
    <lineage>
        <taxon>Eukaryota</taxon>
        <taxon>Fungi</taxon>
        <taxon>Dikarya</taxon>
        <taxon>Ascomycota</taxon>
        <taxon>Pezizomycotina</taxon>
        <taxon>Pezizomycetes</taxon>
        <taxon>Pezizales</taxon>
        <taxon>Tuberaceae</taxon>
        <taxon>Choiromyces</taxon>
    </lineage>
</organism>
<name>A0A3N4JP44_9PEZI</name>
<protein>
    <submittedName>
        <fullName evidence="1">Uncharacterized protein</fullName>
    </submittedName>
</protein>
<dbReference type="STRING" id="1336337.A0A3N4JP44"/>
<gene>
    <name evidence="1" type="ORF">L873DRAFT_1903030</name>
</gene>
<sequence>MLLTRLAWPHRLSDIYLQFGWKPEYIYDCWHYLLSFDTMYSVAIKEKNAPLESCWGFIDRTLRPIACPIYDQESIESRMSEILDTYAYAPNGSALQIYGDQVYGINDHLISPLAGATIFSTLDFTCTQHSLVSPIGLQYLIAVLLYNAHICLHHPQIPQYFAREQGIHFSPNLDIPELSIPPSLEEYFHYYNHS</sequence>
<keyword evidence="2" id="KW-1185">Reference proteome</keyword>
<dbReference type="OrthoDB" id="5945905at2759"/>
<evidence type="ECO:0000313" key="2">
    <source>
        <dbReference type="Proteomes" id="UP000276215"/>
    </source>
</evidence>